<evidence type="ECO:0000313" key="3">
    <source>
        <dbReference type="Proteomes" id="UP001632038"/>
    </source>
</evidence>
<keyword evidence="3" id="KW-1185">Reference proteome</keyword>
<evidence type="ECO:0000313" key="2">
    <source>
        <dbReference type="EMBL" id="KAL3632520.1"/>
    </source>
</evidence>
<keyword evidence="1" id="KW-0472">Membrane</keyword>
<gene>
    <name evidence="2" type="ORF">CASFOL_025504</name>
</gene>
<organism evidence="2 3">
    <name type="scientific">Castilleja foliolosa</name>
    <dbReference type="NCBI Taxonomy" id="1961234"/>
    <lineage>
        <taxon>Eukaryota</taxon>
        <taxon>Viridiplantae</taxon>
        <taxon>Streptophyta</taxon>
        <taxon>Embryophyta</taxon>
        <taxon>Tracheophyta</taxon>
        <taxon>Spermatophyta</taxon>
        <taxon>Magnoliopsida</taxon>
        <taxon>eudicotyledons</taxon>
        <taxon>Gunneridae</taxon>
        <taxon>Pentapetalae</taxon>
        <taxon>asterids</taxon>
        <taxon>lamiids</taxon>
        <taxon>Lamiales</taxon>
        <taxon>Orobanchaceae</taxon>
        <taxon>Pedicularideae</taxon>
        <taxon>Castillejinae</taxon>
        <taxon>Castilleja</taxon>
    </lineage>
</organism>
<dbReference type="AlphaFoldDB" id="A0ABD3CRA2"/>
<protein>
    <submittedName>
        <fullName evidence="2">Uncharacterized protein</fullName>
    </submittedName>
</protein>
<evidence type="ECO:0000256" key="1">
    <source>
        <dbReference type="SAM" id="Phobius"/>
    </source>
</evidence>
<accession>A0ABD3CRA2</accession>
<dbReference type="EMBL" id="JAVIJP010000032">
    <property type="protein sequence ID" value="KAL3632520.1"/>
    <property type="molecule type" value="Genomic_DNA"/>
</dbReference>
<keyword evidence="1" id="KW-0812">Transmembrane</keyword>
<sequence length="43" mass="4722">MDLSKPESLGIVIGIVFLVVTILFQYFNFTADSNVGSSNTMRP</sequence>
<comment type="caution">
    <text evidence="2">The sequence shown here is derived from an EMBL/GenBank/DDBJ whole genome shotgun (WGS) entry which is preliminary data.</text>
</comment>
<proteinExistence type="predicted"/>
<dbReference type="Proteomes" id="UP001632038">
    <property type="component" value="Unassembled WGS sequence"/>
</dbReference>
<keyword evidence="1" id="KW-1133">Transmembrane helix</keyword>
<reference evidence="3" key="1">
    <citation type="journal article" date="2024" name="IScience">
        <title>Strigolactones Initiate the Formation of Haustorium-like Structures in Castilleja.</title>
        <authorList>
            <person name="Buerger M."/>
            <person name="Peterson D."/>
            <person name="Chory J."/>
        </authorList>
    </citation>
    <scope>NUCLEOTIDE SEQUENCE [LARGE SCALE GENOMIC DNA]</scope>
</reference>
<feature type="transmembrane region" description="Helical" evidence="1">
    <location>
        <begin position="9"/>
        <end position="27"/>
    </location>
</feature>
<name>A0ABD3CRA2_9LAMI</name>